<sequence>MFTSTTTATTSEYSILECPPTIRPLVMDRTTSKWKYNNIEIAPNCPRCASTNTKFCYYNNYSLSQPRYFCKGCRRYWTKGGSLRNVPVGGGCRKSRRARATSKQGGGTNCTAPALSPVCVGSSTNESESGPDIDLAAVFAKYVNQNGENEESSCSPGASSGSSDHNVQASPLDLDGQMEDMSTMFDQYQKVAVDLIGAGDDQIQQVIPHEFSSMHEDHDQFNGQDFVYQDCNAFDQVQQGIVLGDELSADMLWSEGTDLPGFENQQSMMQLQDSFGFITNDEQLRFSANLVSDNWGSFDLYA</sequence>
<accession>A0AAW2W907</accession>
<dbReference type="PROSITE" id="PS01361">
    <property type="entry name" value="ZF_DOF_1"/>
    <property type="match status" value="1"/>
</dbReference>
<evidence type="ECO:0000256" key="2">
    <source>
        <dbReference type="ARBA" id="ARBA00022771"/>
    </source>
</evidence>
<dbReference type="GO" id="GO:0008270">
    <property type="term" value="F:zinc ion binding"/>
    <property type="evidence" value="ECO:0007669"/>
    <property type="project" value="UniProtKB-KW"/>
</dbReference>
<dbReference type="AlphaFoldDB" id="A0AAW2W907"/>
<reference evidence="12" key="2">
    <citation type="journal article" date="2024" name="Plant">
        <title>Genomic evolution and insights into agronomic trait innovations of Sesamum species.</title>
        <authorList>
            <person name="Miao H."/>
            <person name="Wang L."/>
            <person name="Qu L."/>
            <person name="Liu H."/>
            <person name="Sun Y."/>
            <person name="Le M."/>
            <person name="Wang Q."/>
            <person name="Wei S."/>
            <person name="Zheng Y."/>
            <person name="Lin W."/>
            <person name="Duan Y."/>
            <person name="Cao H."/>
            <person name="Xiong S."/>
            <person name="Wang X."/>
            <person name="Wei L."/>
            <person name="Li C."/>
            <person name="Ma Q."/>
            <person name="Ju M."/>
            <person name="Zhao R."/>
            <person name="Li G."/>
            <person name="Mu C."/>
            <person name="Tian Q."/>
            <person name="Mei H."/>
            <person name="Zhang T."/>
            <person name="Gao T."/>
            <person name="Zhang H."/>
        </authorList>
    </citation>
    <scope>NUCLEOTIDE SEQUENCE</scope>
    <source>
        <strain evidence="12">KEN1</strain>
    </source>
</reference>
<dbReference type="InterPro" id="IPR045174">
    <property type="entry name" value="Dof"/>
</dbReference>
<comment type="caution">
    <text evidence="12">The sequence shown here is derived from an EMBL/GenBank/DDBJ whole genome shotgun (WGS) entry which is preliminary data.</text>
</comment>
<dbReference type="EMBL" id="JACGWN010000008">
    <property type="protein sequence ID" value="KAL0438205.1"/>
    <property type="molecule type" value="Genomic_DNA"/>
</dbReference>
<evidence type="ECO:0000256" key="4">
    <source>
        <dbReference type="ARBA" id="ARBA00023015"/>
    </source>
</evidence>
<dbReference type="PANTHER" id="PTHR31992">
    <property type="entry name" value="DOF ZINC FINGER PROTEIN DOF1.4-RELATED"/>
    <property type="match status" value="1"/>
</dbReference>
<dbReference type="GO" id="GO:0003677">
    <property type="term" value="F:DNA binding"/>
    <property type="evidence" value="ECO:0007669"/>
    <property type="project" value="UniProtKB-UniRule"/>
</dbReference>
<proteinExistence type="predicted"/>
<dbReference type="GO" id="GO:0003700">
    <property type="term" value="F:DNA-binding transcription factor activity"/>
    <property type="evidence" value="ECO:0007669"/>
    <property type="project" value="UniProtKB-UniRule"/>
</dbReference>
<keyword evidence="6 9" id="KW-0804">Transcription</keyword>
<evidence type="ECO:0000259" key="11">
    <source>
        <dbReference type="PROSITE" id="PS50884"/>
    </source>
</evidence>
<keyword evidence="1 9" id="KW-0479">Metal-binding</keyword>
<protein>
    <recommendedName>
        <fullName evidence="9">Dof zinc finger protein</fullName>
    </recommendedName>
</protein>
<feature type="domain" description="Dof-type" evidence="11">
    <location>
        <begin position="43"/>
        <end position="97"/>
    </location>
</feature>
<evidence type="ECO:0000256" key="9">
    <source>
        <dbReference type="RuleBase" id="RU369094"/>
    </source>
</evidence>
<keyword evidence="4 9" id="KW-0805">Transcription regulation</keyword>
<comment type="function">
    <text evidence="9">Transcription factor that binds specifically to a 5'-AA[AG]G-3' consensus core sequence.</text>
</comment>
<dbReference type="PROSITE" id="PS50884">
    <property type="entry name" value="ZF_DOF_2"/>
    <property type="match status" value="1"/>
</dbReference>
<reference evidence="12" key="1">
    <citation type="submission" date="2020-06" db="EMBL/GenBank/DDBJ databases">
        <authorList>
            <person name="Li T."/>
            <person name="Hu X."/>
            <person name="Zhang T."/>
            <person name="Song X."/>
            <person name="Zhang H."/>
            <person name="Dai N."/>
            <person name="Sheng W."/>
            <person name="Hou X."/>
            <person name="Wei L."/>
        </authorList>
    </citation>
    <scope>NUCLEOTIDE SEQUENCE</scope>
    <source>
        <strain evidence="12">KEN1</strain>
        <tissue evidence="12">Leaf</tissue>
    </source>
</reference>
<feature type="compositionally biased region" description="Low complexity" evidence="10">
    <location>
        <begin position="152"/>
        <end position="163"/>
    </location>
</feature>
<evidence type="ECO:0000256" key="7">
    <source>
        <dbReference type="ARBA" id="ARBA00023242"/>
    </source>
</evidence>
<evidence type="ECO:0000256" key="5">
    <source>
        <dbReference type="ARBA" id="ARBA00023125"/>
    </source>
</evidence>
<evidence type="ECO:0000256" key="3">
    <source>
        <dbReference type="ARBA" id="ARBA00022833"/>
    </source>
</evidence>
<feature type="region of interest" description="Disordered" evidence="10">
    <location>
        <begin position="147"/>
        <end position="172"/>
    </location>
</feature>
<keyword evidence="5 8" id="KW-0238">DNA-binding</keyword>
<name>A0AAW2W907_9LAMI</name>
<gene>
    <name evidence="12" type="ORF">Slati_2303500</name>
</gene>
<organism evidence="12">
    <name type="scientific">Sesamum latifolium</name>
    <dbReference type="NCBI Taxonomy" id="2727402"/>
    <lineage>
        <taxon>Eukaryota</taxon>
        <taxon>Viridiplantae</taxon>
        <taxon>Streptophyta</taxon>
        <taxon>Embryophyta</taxon>
        <taxon>Tracheophyta</taxon>
        <taxon>Spermatophyta</taxon>
        <taxon>Magnoliopsida</taxon>
        <taxon>eudicotyledons</taxon>
        <taxon>Gunneridae</taxon>
        <taxon>Pentapetalae</taxon>
        <taxon>asterids</taxon>
        <taxon>lamiids</taxon>
        <taxon>Lamiales</taxon>
        <taxon>Pedaliaceae</taxon>
        <taxon>Sesamum</taxon>
    </lineage>
</organism>
<dbReference type="Pfam" id="PF02701">
    <property type="entry name" value="Zn_ribbon_Dof"/>
    <property type="match status" value="1"/>
</dbReference>
<keyword evidence="7 8" id="KW-0539">Nucleus</keyword>
<evidence type="ECO:0000256" key="8">
    <source>
        <dbReference type="PROSITE-ProRule" id="PRU00071"/>
    </source>
</evidence>
<evidence type="ECO:0000313" key="12">
    <source>
        <dbReference type="EMBL" id="KAL0438205.1"/>
    </source>
</evidence>
<evidence type="ECO:0000256" key="1">
    <source>
        <dbReference type="ARBA" id="ARBA00022723"/>
    </source>
</evidence>
<dbReference type="PANTHER" id="PTHR31992:SF316">
    <property type="entry name" value="DOF ZINC FINGER PROTEIN DOF1.2"/>
    <property type="match status" value="1"/>
</dbReference>
<evidence type="ECO:0000256" key="10">
    <source>
        <dbReference type="SAM" id="MobiDB-lite"/>
    </source>
</evidence>
<comment type="subcellular location">
    <subcellularLocation>
        <location evidence="8 9">Nucleus</location>
    </subcellularLocation>
</comment>
<dbReference type="InterPro" id="IPR003851">
    <property type="entry name" value="Znf_Dof"/>
</dbReference>
<keyword evidence="3 9" id="KW-0862">Zinc</keyword>
<dbReference type="GO" id="GO:0005634">
    <property type="term" value="C:nucleus"/>
    <property type="evidence" value="ECO:0007669"/>
    <property type="project" value="UniProtKB-SubCell"/>
</dbReference>
<keyword evidence="2 8" id="KW-0863">Zinc-finger</keyword>
<evidence type="ECO:0000256" key="6">
    <source>
        <dbReference type="ARBA" id="ARBA00023163"/>
    </source>
</evidence>